<evidence type="ECO:0000313" key="2">
    <source>
        <dbReference type="WBParaSite" id="Minc3s00630g15355"/>
    </source>
</evidence>
<organism evidence="1 2">
    <name type="scientific">Meloidogyne incognita</name>
    <name type="common">Southern root-knot nematode worm</name>
    <name type="synonym">Oxyuris incognita</name>
    <dbReference type="NCBI Taxonomy" id="6306"/>
    <lineage>
        <taxon>Eukaryota</taxon>
        <taxon>Metazoa</taxon>
        <taxon>Ecdysozoa</taxon>
        <taxon>Nematoda</taxon>
        <taxon>Chromadorea</taxon>
        <taxon>Rhabditida</taxon>
        <taxon>Tylenchina</taxon>
        <taxon>Tylenchomorpha</taxon>
        <taxon>Tylenchoidea</taxon>
        <taxon>Meloidogynidae</taxon>
        <taxon>Meloidogyninae</taxon>
        <taxon>Meloidogyne</taxon>
        <taxon>Meloidogyne incognita group</taxon>
    </lineage>
</organism>
<sequence>MFNTNNKSTPLKRKKLTLKPNELKDEEFASPVKRRAKMKMILKTKKNLMKTTKMKKKLEMMRKMKKN</sequence>
<dbReference type="AlphaFoldDB" id="A0A914LRU1"/>
<reference evidence="2" key="1">
    <citation type="submission" date="2022-11" db="UniProtKB">
        <authorList>
            <consortium name="WormBaseParasite"/>
        </authorList>
    </citation>
    <scope>IDENTIFICATION</scope>
</reference>
<dbReference type="WBParaSite" id="Minc3s00630g15355">
    <property type="protein sequence ID" value="Minc3s00630g15355"/>
    <property type="gene ID" value="Minc3s00630g15355"/>
</dbReference>
<name>A0A914LRU1_MELIC</name>
<keyword evidence="1" id="KW-1185">Reference proteome</keyword>
<accession>A0A914LRU1</accession>
<evidence type="ECO:0000313" key="1">
    <source>
        <dbReference type="Proteomes" id="UP000887563"/>
    </source>
</evidence>
<protein>
    <submittedName>
        <fullName evidence="2">Candidate secreted effector</fullName>
    </submittedName>
</protein>
<proteinExistence type="predicted"/>
<dbReference type="Proteomes" id="UP000887563">
    <property type="component" value="Unplaced"/>
</dbReference>